<dbReference type="SUPFAM" id="SSF64307">
    <property type="entry name" value="SirA-like"/>
    <property type="match status" value="1"/>
</dbReference>
<evidence type="ECO:0000313" key="3">
    <source>
        <dbReference type="Proteomes" id="UP001164472"/>
    </source>
</evidence>
<dbReference type="InterPro" id="IPR018720">
    <property type="entry name" value="DUF2249"/>
</dbReference>
<gene>
    <name evidence="2" type="ORF">NNL22_14340</name>
</gene>
<reference evidence="2" key="1">
    <citation type="submission" date="2022-07" db="EMBL/GenBank/DDBJ databases">
        <title>Alkalimarinus sp. nov., isolated from gut of a Alitta virens.</title>
        <authorList>
            <person name="Yang A.I."/>
            <person name="Shin N.-R."/>
        </authorList>
    </citation>
    <scope>NUCLEOTIDE SEQUENCE</scope>
    <source>
        <strain evidence="2">FA028</strain>
    </source>
</reference>
<keyword evidence="3" id="KW-1185">Reference proteome</keyword>
<dbReference type="InterPro" id="IPR036868">
    <property type="entry name" value="TusA-like_sf"/>
</dbReference>
<name>A0A9E8HGE9_9ALTE</name>
<dbReference type="KEGG" id="asem:NNL22_14340"/>
<dbReference type="Pfam" id="PF10006">
    <property type="entry name" value="DUF2249"/>
    <property type="match status" value="1"/>
</dbReference>
<evidence type="ECO:0000259" key="1">
    <source>
        <dbReference type="Pfam" id="PF10006"/>
    </source>
</evidence>
<organism evidence="2 3">
    <name type="scientific">Alkalimarinus sediminis</name>
    <dbReference type="NCBI Taxonomy" id="1632866"/>
    <lineage>
        <taxon>Bacteria</taxon>
        <taxon>Pseudomonadati</taxon>
        <taxon>Pseudomonadota</taxon>
        <taxon>Gammaproteobacteria</taxon>
        <taxon>Alteromonadales</taxon>
        <taxon>Alteromonadaceae</taxon>
        <taxon>Alkalimarinus</taxon>
    </lineage>
</organism>
<dbReference type="RefSeq" id="WP_251811209.1">
    <property type="nucleotide sequence ID" value="NZ_CP101527.1"/>
</dbReference>
<accession>A0A9E8HGE9</accession>
<evidence type="ECO:0000313" key="2">
    <source>
        <dbReference type="EMBL" id="UZW74190.1"/>
    </source>
</evidence>
<protein>
    <submittedName>
        <fullName evidence="2">DUF2249 domain-containing protein</fullName>
    </submittedName>
</protein>
<feature type="domain" description="DUF2249" evidence="1">
    <location>
        <begin position="6"/>
        <end position="71"/>
    </location>
</feature>
<sequence length="88" mass="10131">MKVIDLDVSELEPPEPYALAVQHLVSLPDESILNMIHRQEPFPLYQTADEMGFFHQTTFASEGVVHIYFWHKDDRAAADYLSKQELLG</sequence>
<dbReference type="Proteomes" id="UP001164472">
    <property type="component" value="Chromosome"/>
</dbReference>
<proteinExistence type="predicted"/>
<dbReference type="AlphaFoldDB" id="A0A9E8HGE9"/>
<dbReference type="EMBL" id="CP101527">
    <property type="protein sequence ID" value="UZW74190.1"/>
    <property type="molecule type" value="Genomic_DNA"/>
</dbReference>